<dbReference type="Pfam" id="PF01613">
    <property type="entry name" value="Flavin_Reduct"/>
    <property type="match status" value="1"/>
</dbReference>
<protein>
    <recommendedName>
        <fullName evidence="2">Flavin reductase like domain-containing protein</fullName>
    </recommendedName>
</protein>
<sequence>MRTEIDVNEKAGYILDCLKQGILLTTKENDLLDTMTIGWATIGIDWSIPVFTVYVRESRFTKVLLDKTNQFTVNIPLPGKNVRKILSFCGTRSGRDTDKFKELNLHTVPGLTVDVPAIVELPLTIECEVLYVQEQDPRRIPDSILQRHYPNKDFHTAYYARITAAYILEEEK</sequence>
<dbReference type="InterPro" id="IPR002563">
    <property type="entry name" value="Flavin_Rdtase-like_dom"/>
</dbReference>
<comment type="caution">
    <text evidence="3">The sequence shown here is derived from an EMBL/GenBank/DDBJ whole genome shotgun (WGS) entry which is preliminary data.</text>
</comment>
<keyword evidence="4" id="KW-1185">Reference proteome</keyword>
<evidence type="ECO:0000259" key="2">
    <source>
        <dbReference type="Pfam" id="PF01613"/>
    </source>
</evidence>
<dbReference type="EMBL" id="MPJW01000226">
    <property type="protein sequence ID" value="OLU37079.1"/>
    <property type="molecule type" value="Genomic_DNA"/>
</dbReference>
<dbReference type="InterPro" id="IPR012349">
    <property type="entry name" value="Split_barrel_FMN-bd"/>
</dbReference>
<dbReference type="GO" id="GO:0010181">
    <property type="term" value="F:FMN binding"/>
    <property type="evidence" value="ECO:0007669"/>
    <property type="project" value="InterPro"/>
</dbReference>
<name>A0A1U7NDG6_9FIRM</name>
<dbReference type="InterPro" id="IPR052174">
    <property type="entry name" value="Flavoredoxin"/>
</dbReference>
<evidence type="ECO:0000313" key="3">
    <source>
        <dbReference type="EMBL" id="OLU37079.1"/>
    </source>
</evidence>
<evidence type="ECO:0000313" key="4">
    <source>
        <dbReference type="Proteomes" id="UP000186341"/>
    </source>
</evidence>
<dbReference type="PANTHER" id="PTHR43567">
    <property type="entry name" value="FLAVOREDOXIN-RELATED-RELATED"/>
    <property type="match status" value="1"/>
</dbReference>
<dbReference type="GO" id="GO:0016646">
    <property type="term" value="F:oxidoreductase activity, acting on the CH-NH group of donors, NAD or NADP as acceptor"/>
    <property type="evidence" value="ECO:0007669"/>
    <property type="project" value="UniProtKB-ARBA"/>
</dbReference>
<reference evidence="3 4" key="1">
    <citation type="submission" date="2016-11" db="EMBL/GenBank/DDBJ databases">
        <title>Description of two novel members of the family Erysipelotrichaceae: Ileibacterium lipovorans gen. nov., sp. nov. and Dubosiella newyorkensis, gen. nov., sp. nov.</title>
        <authorList>
            <person name="Cox L.M."/>
            <person name="Sohn J."/>
            <person name="Tyrrell K.L."/>
            <person name="Citron D.M."/>
            <person name="Lawson P.A."/>
            <person name="Patel N.B."/>
            <person name="Iizumi T."/>
            <person name="Perez-Perez G.I."/>
            <person name="Goldstein E.J."/>
            <person name="Blaser M.J."/>
        </authorList>
    </citation>
    <scope>NUCLEOTIDE SEQUENCE [LARGE SCALE GENOMIC DNA]</scope>
    <source>
        <strain evidence="3 4">NYU-BL-A3</strain>
    </source>
</reference>
<organism evidence="3 4">
    <name type="scientific">Ileibacterium valens</name>
    <dbReference type="NCBI Taxonomy" id="1862668"/>
    <lineage>
        <taxon>Bacteria</taxon>
        <taxon>Bacillati</taxon>
        <taxon>Bacillota</taxon>
        <taxon>Erysipelotrichia</taxon>
        <taxon>Erysipelotrichales</taxon>
        <taxon>Erysipelotrichaceae</taxon>
        <taxon>Ileibacterium</taxon>
    </lineage>
</organism>
<proteinExistence type="inferred from homology"/>
<dbReference type="Proteomes" id="UP000186341">
    <property type="component" value="Unassembled WGS sequence"/>
</dbReference>
<dbReference type="OrthoDB" id="9791490at2"/>
<comment type="similarity">
    <text evidence="1">Belongs to the flavoredoxin family.</text>
</comment>
<evidence type="ECO:0000256" key="1">
    <source>
        <dbReference type="ARBA" id="ARBA00038054"/>
    </source>
</evidence>
<feature type="domain" description="Flavin reductase like" evidence="2">
    <location>
        <begin position="23"/>
        <end position="170"/>
    </location>
</feature>
<dbReference type="SUPFAM" id="SSF50475">
    <property type="entry name" value="FMN-binding split barrel"/>
    <property type="match status" value="1"/>
</dbReference>
<accession>A0A1U7NDG6</accession>
<gene>
    <name evidence="3" type="ORF">BO222_11090</name>
</gene>
<dbReference type="PANTHER" id="PTHR43567:SF5">
    <property type="entry name" value="HYPOTHETICAL CYTOSOLIC PROTEIN"/>
    <property type="match status" value="1"/>
</dbReference>
<dbReference type="Gene3D" id="2.30.110.10">
    <property type="entry name" value="Electron Transport, Fmn-binding Protein, Chain A"/>
    <property type="match status" value="1"/>
</dbReference>
<dbReference type="AlphaFoldDB" id="A0A1U7NDG6"/>